<dbReference type="Gene3D" id="3.40.50.880">
    <property type="match status" value="1"/>
</dbReference>
<dbReference type="Pfam" id="PF06283">
    <property type="entry name" value="ThuA"/>
    <property type="match status" value="1"/>
</dbReference>
<feature type="domain" description="ThuA-like" evidence="1">
    <location>
        <begin position="22"/>
        <end position="202"/>
    </location>
</feature>
<comment type="caution">
    <text evidence="2">The sequence shown here is derived from an EMBL/GenBank/DDBJ whole genome shotgun (WGS) entry which is preliminary data.</text>
</comment>
<gene>
    <name evidence="2" type="ORF">PQJ61_07420</name>
</gene>
<proteinExistence type="predicted"/>
<dbReference type="SUPFAM" id="SSF52317">
    <property type="entry name" value="Class I glutamine amidotransferase-like"/>
    <property type="match status" value="1"/>
</dbReference>
<dbReference type="InterPro" id="IPR029010">
    <property type="entry name" value="ThuA-like"/>
</dbReference>
<reference evidence="2 3" key="1">
    <citation type="submission" date="2022-12" db="EMBL/GenBank/DDBJ databases">
        <title>Metagenome assembled genome from gulf of manar.</title>
        <authorList>
            <person name="Kohli P."/>
            <person name="Pk S."/>
            <person name="Venkata Ramana C."/>
            <person name="Sasikala C."/>
        </authorList>
    </citation>
    <scope>NUCLEOTIDE SEQUENCE [LARGE SCALE GENOMIC DNA]</scope>
    <source>
        <strain evidence="2">JB008</strain>
    </source>
</reference>
<evidence type="ECO:0000313" key="2">
    <source>
        <dbReference type="EMBL" id="MDC7226579.1"/>
    </source>
</evidence>
<dbReference type="EMBL" id="JAQQAL010000014">
    <property type="protein sequence ID" value="MDC7226579.1"/>
    <property type="molecule type" value="Genomic_DNA"/>
</dbReference>
<organism evidence="2 3">
    <name type="scientific">Candidatus Thalassospirochaeta sargassi</name>
    <dbReference type="NCBI Taxonomy" id="3119039"/>
    <lineage>
        <taxon>Bacteria</taxon>
        <taxon>Pseudomonadati</taxon>
        <taxon>Spirochaetota</taxon>
        <taxon>Spirochaetia</taxon>
        <taxon>Spirochaetales</taxon>
        <taxon>Spirochaetaceae</taxon>
        <taxon>Candidatus Thalassospirochaeta</taxon>
    </lineage>
</organism>
<name>A0AAJ1MNM9_9SPIO</name>
<dbReference type="PANTHER" id="PTHR40469:SF2">
    <property type="entry name" value="GALACTOSE-BINDING DOMAIN-LIKE SUPERFAMILY PROTEIN"/>
    <property type="match status" value="1"/>
</dbReference>
<evidence type="ECO:0000259" key="1">
    <source>
        <dbReference type="Pfam" id="PF06283"/>
    </source>
</evidence>
<evidence type="ECO:0000313" key="3">
    <source>
        <dbReference type="Proteomes" id="UP001221217"/>
    </source>
</evidence>
<protein>
    <submittedName>
        <fullName evidence="2">ThuA domain-containing protein</fullName>
    </submittedName>
</protein>
<sequence length="210" mass="23785">MNDVLLISSGLINPPLKARLLLRKFLKEIRYIDLHYAGELNEKTAGLLAAYDAVILYHGKKEVKLTEKAEKALKKYVKRGGGLMTLHSATASYASSEAFFSITGGRFIESSGVQNFRMKPRTDASKMFSDFPVFKIRDEIYIHDFKEKVKIQMTADINGKEVPVVWTRKRGEGRVCCINLGHLPGTFELFEIRRLISAGLSYILKPKKKK</sequence>
<dbReference type="PANTHER" id="PTHR40469">
    <property type="entry name" value="SECRETED GLYCOSYL HYDROLASE"/>
    <property type="match status" value="1"/>
</dbReference>
<dbReference type="InterPro" id="IPR029062">
    <property type="entry name" value="Class_I_gatase-like"/>
</dbReference>
<dbReference type="AlphaFoldDB" id="A0AAJ1MNM9"/>
<accession>A0AAJ1MNM9</accession>
<dbReference type="Proteomes" id="UP001221217">
    <property type="component" value="Unassembled WGS sequence"/>
</dbReference>